<sequence length="82" mass="9359">MATDFNQESVLHFLQSRGGKVQKLDLLLHFRPFLLGDRSPNRDLFKTFVNSVATVKQEQGIDYIILRKKFRVHVPGGGGVIY</sequence>
<keyword evidence="5" id="KW-1185">Reference proteome</keyword>
<evidence type="ECO:0000313" key="5">
    <source>
        <dbReference type="Proteomes" id="UP001314229"/>
    </source>
</evidence>
<evidence type="ECO:0000259" key="3">
    <source>
        <dbReference type="Pfam" id="PF25877"/>
    </source>
</evidence>
<proteinExistence type="predicted"/>
<dbReference type="InterPro" id="IPR058889">
    <property type="entry name" value="WHD_SOWAHA-C"/>
</dbReference>
<keyword evidence="1" id="KW-0677">Repeat</keyword>
<dbReference type="Pfam" id="PF25877">
    <property type="entry name" value="WHD_SOWAH"/>
    <property type="match status" value="1"/>
</dbReference>
<protein>
    <submittedName>
        <fullName evidence="4">Uncharacterized protein LOC128380656</fullName>
    </submittedName>
</protein>
<dbReference type="Proteomes" id="UP001314229">
    <property type="component" value="Unassembled WGS sequence"/>
</dbReference>
<evidence type="ECO:0000256" key="1">
    <source>
        <dbReference type="ARBA" id="ARBA00022737"/>
    </source>
</evidence>
<accession>A0AAV1Q224</accession>
<organism evidence="4 5">
    <name type="scientific">Scomber scombrus</name>
    <name type="common">Atlantic mackerel</name>
    <name type="synonym">Scomber vernalis</name>
    <dbReference type="NCBI Taxonomy" id="13677"/>
    <lineage>
        <taxon>Eukaryota</taxon>
        <taxon>Metazoa</taxon>
        <taxon>Chordata</taxon>
        <taxon>Craniata</taxon>
        <taxon>Vertebrata</taxon>
        <taxon>Euteleostomi</taxon>
        <taxon>Actinopterygii</taxon>
        <taxon>Neopterygii</taxon>
        <taxon>Teleostei</taxon>
        <taxon>Neoteleostei</taxon>
        <taxon>Acanthomorphata</taxon>
        <taxon>Pelagiaria</taxon>
        <taxon>Scombriformes</taxon>
        <taxon>Scombridae</taxon>
        <taxon>Scomber</taxon>
    </lineage>
</organism>
<keyword evidence="2" id="KW-0040">ANK repeat</keyword>
<dbReference type="AlphaFoldDB" id="A0AAV1Q224"/>
<gene>
    <name evidence="4" type="ORF">FSCOSCO3_A011839</name>
</gene>
<dbReference type="PANTHER" id="PTHR14491">
    <property type="entry name" value="SOSONDOWAH, ISOFORM G"/>
    <property type="match status" value="1"/>
</dbReference>
<comment type="caution">
    <text evidence="4">The sequence shown here is derived from an EMBL/GenBank/DDBJ whole genome shotgun (WGS) entry which is preliminary data.</text>
</comment>
<evidence type="ECO:0000256" key="2">
    <source>
        <dbReference type="ARBA" id="ARBA00023043"/>
    </source>
</evidence>
<name>A0AAV1Q224_SCOSC</name>
<dbReference type="PANTHER" id="PTHR14491:SF3">
    <property type="entry name" value="ANKYRIN REPEAT DOMAIN-CONTAINING PROTEIN SOWAHB"/>
    <property type="match status" value="1"/>
</dbReference>
<feature type="domain" description="SOWAHA-C winged helix-turn-helix" evidence="3">
    <location>
        <begin position="4"/>
        <end position="75"/>
    </location>
</feature>
<evidence type="ECO:0000313" key="4">
    <source>
        <dbReference type="EMBL" id="CAK6978011.1"/>
    </source>
</evidence>
<reference evidence="4 5" key="1">
    <citation type="submission" date="2024-01" db="EMBL/GenBank/DDBJ databases">
        <authorList>
            <person name="Alioto T."/>
            <person name="Alioto T."/>
            <person name="Gomez Garrido J."/>
        </authorList>
    </citation>
    <scope>NUCLEOTIDE SEQUENCE [LARGE SCALE GENOMIC DNA]</scope>
</reference>
<dbReference type="EMBL" id="CAWUFR010000447">
    <property type="protein sequence ID" value="CAK6978011.1"/>
    <property type="molecule type" value="Genomic_DNA"/>
</dbReference>